<dbReference type="InterPro" id="IPR001944">
    <property type="entry name" value="Glycoside_Hdrlase_35"/>
</dbReference>
<dbReference type="InterPro" id="IPR017853">
    <property type="entry name" value="GH"/>
</dbReference>
<organism evidence="3 4">
    <name type="scientific">Glycomyces artemisiae</name>
    <dbReference type="NCBI Taxonomy" id="1076443"/>
    <lineage>
        <taxon>Bacteria</taxon>
        <taxon>Bacillati</taxon>
        <taxon>Actinomycetota</taxon>
        <taxon>Actinomycetes</taxon>
        <taxon>Glycomycetales</taxon>
        <taxon>Glycomycetaceae</taxon>
        <taxon>Glycomyces</taxon>
    </lineage>
</organism>
<dbReference type="GO" id="GO:0004553">
    <property type="term" value="F:hydrolase activity, hydrolyzing O-glycosyl compounds"/>
    <property type="evidence" value="ECO:0007669"/>
    <property type="project" value="InterPro"/>
</dbReference>
<dbReference type="PRINTS" id="PR00742">
    <property type="entry name" value="GLHYDRLASE35"/>
</dbReference>
<dbReference type="SUPFAM" id="SSF51445">
    <property type="entry name" value="(Trans)glycosidases"/>
    <property type="match status" value="1"/>
</dbReference>
<name>A0A850CFK1_9ACTN</name>
<evidence type="ECO:0000259" key="2">
    <source>
        <dbReference type="Pfam" id="PF01301"/>
    </source>
</evidence>
<dbReference type="Pfam" id="PF01301">
    <property type="entry name" value="Glyco_hydro_35"/>
    <property type="match status" value="1"/>
</dbReference>
<feature type="non-terminal residue" evidence="3">
    <location>
        <position position="134"/>
    </location>
</feature>
<dbReference type="Gene3D" id="3.20.20.80">
    <property type="entry name" value="Glycosidases"/>
    <property type="match status" value="1"/>
</dbReference>
<proteinExistence type="inferred from homology"/>
<reference evidence="3 4" key="1">
    <citation type="submission" date="2020-05" db="EMBL/GenBank/DDBJ databases">
        <title>DNA-SIP metagenomic assembled genomes.</title>
        <authorList>
            <person name="Yu J."/>
        </authorList>
    </citation>
    <scope>NUCLEOTIDE SEQUENCE [LARGE SCALE GENOMIC DNA]</scope>
    <source>
        <strain evidence="3">Bin5.27</strain>
    </source>
</reference>
<feature type="domain" description="Glycoside hydrolase 35 catalytic" evidence="2">
    <location>
        <begin position="21"/>
        <end position="134"/>
    </location>
</feature>
<evidence type="ECO:0000313" key="4">
    <source>
        <dbReference type="Proteomes" id="UP000574690"/>
    </source>
</evidence>
<sequence length="134" mass="14732">MTDLSTSTVVGGAVALDPTGLVLDGREEALLCASLFYFRLPRETWEARLAAVRATGYRAIDVYLPWNFHETAPGVWDFEGRRDVGAFLDLAHEAGLAVIARPGPYICSEWDGGALPAWLGLDPDLRVRQAEPRF</sequence>
<dbReference type="EMBL" id="JABFXE010000812">
    <property type="protein sequence ID" value="NUQ90621.1"/>
    <property type="molecule type" value="Genomic_DNA"/>
</dbReference>
<dbReference type="Proteomes" id="UP000574690">
    <property type="component" value="Unassembled WGS sequence"/>
</dbReference>
<comment type="similarity">
    <text evidence="1">Belongs to the glycosyl hydrolase 35 family.</text>
</comment>
<evidence type="ECO:0000256" key="1">
    <source>
        <dbReference type="ARBA" id="ARBA00009809"/>
    </source>
</evidence>
<dbReference type="PANTHER" id="PTHR23421">
    <property type="entry name" value="BETA-GALACTOSIDASE RELATED"/>
    <property type="match status" value="1"/>
</dbReference>
<protein>
    <submittedName>
        <fullName evidence="3">Beta-galactosidase</fullName>
    </submittedName>
</protein>
<dbReference type="AlphaFoldDB" id="A0A850CFK1"/>
<dbReference type="InterPro" id="IPR031330">
    <property type="entry name" value="Gly_Hdrlase_35_cat"/>
</dbReference>
<evidence type="ECO:0000313" key="3">
    <source>
        <dbReference type="EMBL" id="NUQ90621.1"/>
    </source>
</evidence>
<comment type="caution">
    <text evidence="3">The sequence shown here is derived from an EMBL/GenBank/DDBJ whole genome shotgun (WGS) entry which is preliminary data.</text>
</comment>
<accession>A0A850CFK1</accession>
<gene>
    <name evidence="3" type="ORF">HOQ43_19430</name>
</gene>
<dbReference type="GO" id="GO:0005975">
    <property type="term" value="P:carbohydrate metabolic process"/>
    <property type="evidence" value="ECO:0007669"/>
    <property type="project" value="InterPro"/>
</dbReference>